<sequence length="152" mass="17254">MTTAPHDPADDPTLAPEPPTVHTGLWRLPAGRRMVTRIRRAIRTALRRWGLGPEAKPLAQHVVSLTKELAPQPADRTHGPLDLRLELRPTHRLLLVQLHTPDHDKPPRTDANDHRIIAITYGYRPTRYGPGTLYTHTFTWRRPAGHSDNHPD</sequence>
<organism evidence="2 3">
    <name type="scientific">Actinomadura viridis</name>
    <dbReference type="NCBI Taxonomy" id="58110"/>
    <lineage>
        <taxon>Bacteria</taxon>
        <taxon>Bacillati</taxon>
        <taxon>Actinomycetota</taxon>
        <taxon>Actinomycetes</taxon>
        <taxon>Streptosporangiales</taxon>
        <taxon>Thermomonosporaceae</taxon>
        <taxon>Actinomadura</taxon>
    </lineage>
</organism>
<gene>
    <name evidence="2" type="ORF">IW256_002989</name>
</gene>
<feature type="region of interest" description="Disordered" evidence="1">
    <location>
        <begin position="1"/>
        <end position="23"/>
    </location>
</feature>
<name>A0A931DJU0_9ACTN</name>
<dbReference type="EMBL" id="JADOUA010000001">
    <property type="protein sequence ID" value="MBG6088876.1"/>
    <property type="molecule type" value="Genomic_DNA"/>
</dbReference>
<accession>A0A931DJU0</accession>
<evidence type="ECO:0000313" key="2">
    <source>
        <dbReference type="EMBL" id="MBG6088876.1"/>
    </source>
</evidence>
<evidence type="ECO:0000256" key="1">
    <source>
        <dbReference type="SAM" id="MobiDB-lite"/>
    </source>
</evidence>
<dbReference type="AlphaFoldDB" id="A0A931DJU0"/>
<protein>
    <submittedName>
        <fullName evidence="2">Uncharacterized protein</fullName>
    </submittedName>
</protein>
<evidence type="ECO:0000313" key="3">
    <source>
        <dbReference type="Proteomes" id="UP000614047"/>
    </source>
</evidence>
<dbReference type="RefSeq" id="WP_197011549.1">
    <property type="nucleotide sequence ID" value="NZ_BAABES010000005.1"/>
</dbReference>
<dbReference type="Proteomes" id="UP000614047">
    <property type="component" value="Unassembled WGS sequence"/>
</dbReference>
<reference evidence="2" key="1">
    <citation type="submission" date="2020-11" db="EMBL/GenBank/DDBJ databases">
        <title>Sequencing the genomes of 1000 actinobacteria strains.</title>
        <authorList>
            <person name="Klenk H.-P."/>
        </authorList>
    </citation>
    <scope>NUCLEOTIDE SEQUENCE</scope>
    <source>
        <strain evidence="2">DSM 43175</strain>
    </source>
</reference>
<proteinExistence type="predicted"/>
<keyword evidence="3" id="KW-1185">Reference proteome</keyword>
<comment type="caution">
    <text evidence="2">The sequence shown here is derived from an EMBL/GenBank/DDBJ whole genome shotgun (WGS) entry which is preliminary data.</text>
</comment>